<dbReference type="AlphaFoldDB" id="A0A9W9WLY4"/>
<proteinExistence type="predicted"/>
<dbReference type="GeneID" id="81629026"/>
<organism evidence="2 3">
    <name type="scientific">Penicillium diatomitis</name>
    <dbReference type="NCBI Taxonomy" id="2819901"/>
    <lineage>
        <taxon>Eukaryota</taxon>
        <taxon>Fungi</taxon>
        <taxon>Dikarya</taxon>
        <taxon>Ascomycota</taxon>
        <taxon>Pezizomycotina</taxon>
        <taxon>Eurotiomycetes</taxon>
        <taxon>Eurotiomycetidae</taxon>
        <taxon>Eurotiales</taxon>
        <taxon>Aspergillaceae</taxon>
        <taxon>Penicillium</taxon>
    </lineage>
</organism>
<reference evidence="2" key="2">
    <citation type="journal article" date="2023" name="IMA Fungus">
        <title>Comparative genomic study of the Penicillium genus elucidates a diverse pangenome and 15 lateral gene transfer events.</title>
        <authorList>
            <person name="Petersen C."/>
            <person name="Sorensen T."/>
            <person name="Nielsen M.R."/>
            <person name="Sondergaard T.E."/>
            <person name="Sorensen J.L."/>
            <person name="Fitzpatrick D.A."/>
            <person name="Frisvad J.C."/>
            <person name="Nielsen K.L."/>
        </authorList>
    </citation>
    <scope>NUCLEOTIDE SEQUENCE</scope>
    <source>
        <strain evidence="2">IBT 30728</strain>
    </source>
</reference>
<protein>
    <submittedName>
        <fullName evidence="2">Uncharacterized protein</fullName>
    </submittedName>
</protein>
<comment type="caution">
    <text evidence="2">The sequence shown here is derived from an EMBL/GenBank/DDBJ whole genome shotgun (WGS) entry which is preliminary data.</text>
</comment>
<dbReference type="EMBL" id="JAPWDQ010000015">
    <property type="protein sequence ID" value="KAJ5469563.1"/>
    <property type="molecule type" value="Genomic_DNA"/>
</dbReference>
<feature type="region of interest" description="Disordered" evidence="1">
    <location>
        <begin position="19"/>
        <end position="41"/>
    </location>
</feature>
<feature type="compositionally biased region" description="Polar residues" evidence="1">
    <location>
        <begin position="30"/>
        <end position="41"/>
    </location>
</feature>
<accession>A0A9W9WLY4</accession>
<name>A0A9W9WLY4_9EURO</name>
<reference evidence="2" key="1">
    <citation type="submission" date="2022-12" db="EMBL/GenBank/DDBJ databases">
        <authorList>
            <person name="Petersen C."/>
        </authorList>
    </citation>
    <scope>NUCLEOTIDE SEQUENCE</scope>
    <source>
        <strain evidence="2">IBT 30728</strain>
    </source>
</reference>
<evidence type="ECO:0000313" key="2">
    <source>
        <dbReference type="EMBL" id="KAJ5469563.1"/>
    </source>
</evidence>
<evidence type="ECO:0000256" key="1">
    <source>
        <dbReference type="SAM" id="MobiDB-lite"/>
    </source>
</evidence>
<keyword evidence="3" id="KW-1185">Reference proteome</keyword>
<dbReference type="Proteomes" id="UP001148312">
    <property type="component" value="Unassembled WGS sequence"/>
</dbReference>
<evidence type="ECO:0000313" key="3">
    <source>
        <dbReference type="Proteomes" id="UP001148312"/>
    </source>
</evidence>
<sequence>MIMPREYAHAAALRNGRSPCTLDPVRSPPFGSSTVRKQDNIQQDAELDPAQRPNDYRILMEMNKPGLFDEVETIRERL</sequence>
<gene>
    <name evidence="2" type="ORF">N7539_009181</name>
</gene>
<dbReference type="RefSeq" id="XP_056786153.1">
    <property type="nucleotide sequence ID" value="XM_056938776.1"/>
</dbReference>